<dbReference type="RefSeq" id="WP_257819985.1">
    <property type="nucleotide sequence ID" value="NZ_JABXYM010000001.1"/>
</dbReference>
<evidence type="ECO:0000313" key="3">
    <source>
        <dbReference type="EMBL" id="MCR6095290.1"/>
    </source>
</evidence>
<protein>
    <submittedName>
        <fullName evidence="3">DUF4212 domain-containing protein</fullName>
    </submittedName>
</protein>
<organism evidence="3 4">
    <name type="scientific">Salipaludibacillus agaradhaerens</name>
    <name type="common">Bacillus agaradhaerens</name>
    <dbReference type="NCBI Taxonomy" id="76935"/>
    <lineage>
        <taxon>Bacteria</taxon>
        <taxon>Bacillati</taxon>
        <taxon>Bacillota</taxon>
        <taxon>Bacilli</taxon>
        <taxon>Bacillales</taxon>
        <taxon>Bacillaceae</taxon>
    </lineage>
</organism>
<proteinExistence type="predicted"/>
<keyword evidence="1" id="KW-0812">Transmembrane</keyword>
<dbReference type="Proteomes" id="UP001057753">
    <property type="component" value="Unassembled WGS sequence"/>
</dbReference>
<sequence length="97" mass="11406">MKKMDRKLANRYFKERTRYMSFYFIVWFVVSYGVVIFAEPLSHFSINGYPFHYFMGAQGSIVTFIVLLFINASVSDAIDKKFGILKNDNEREKAINN</sequence>
<keyword evidence="1" id="KW-1133">Transmembrane helix</keyword>
<accession>A0A9Q4AZK2</accession>
<feature type="domain" description="Sodium symporter small subunit" evidence="2">
    <location>
        <begin position="10"/>
        <end position="84"/>
    </location>
</feature>
<dbReference type="Pfam" id="PF13937">
    <property type="entry name" value="DUF4212"/>
    <property type="match status" value="1"/>
</dbReference>
<dbReference type="NCBIfam" id="TIGR03647">
    <property type="entry name" value="Na_symport_sm"/>
    <property type="match status" value="1"/>
</dbReference>
<keyword evidence="4" id="KW-1185">Reference proteome</keyword>
<feature type="transmembrane region" description="Helical" evidence="1">
    <location>
        <begin position="20"/>
        <end position="38"/>
    </location>
</feature>
<evidence type="ECO:0000313" key="4">
    <source>
        <dbReference type="Proteomes" id="UP001057753"/>
    </source>
</evidence>
<comment type="caution">
    <text evidence="3">The sequence shown here is derived from an EMBL/GenBank/DDBJ whole genome shotgun (WGS) entry which is preliminary data.</text>
</comment>
<keyword evidence="1" id="KW-0472">Membrane</keyword>
<dbReference type="AlphaFoldDB" id="A0A9Q4AZK2"/>
<evidence type="ECO:0000259" key="2">
    <source>
        <dbReference type="Pfam" id="PF13937"/>
    </source>
</evidence>
<feature type="transmembrane region" description="Helical" evidence="1">
    <location>
        <begin position="50"/>
        <end position="70"/>
    </location>
</feature>
<dbReference type="InterPro" id="IPR019886">
    <property type="entry name" value="Na_symporter_ssu"/>
</dbReference>
<gene>
    <name evidence="3" type="ORF">HXA33_01925</name>
</gene>
<reference evidence="3" key="1">
    <citation type="submission" date="2020-06" db="EMBL/GenBank/DDBJ databases">
        <title>Insight into the genomes of haloalkaliphilic bacilli from Kenyan soda lakes.</title>
        <authorList>
            <person name="Mwirichia R."/>
            <person name="Villamizar G.C."/>
            <person name="Poehlein A."/>
            <person name="Mugweru J."/>
            <person name="Kipnyargis A."/>
            <person name="Kiplimo D."/>
            <person name="Orwa P."/>
            <person name="Daniel R."/>
        </authorList>
    </citation>
    <scope>NUCLEOTIDE SEQUENCE</scope>
    <source>
        <strain evidence="3">B1096_S55</strain>
    </source>
</reference>
<name>A0A9Q4AZK2_SALAG</name>
<dbReference type="EMBL" id="JABXYM010000001">
    <property type="protein sequence ID" value="MCR6095290.1"/>
    <property type="molecule type" value="Genomic_DNA"/>
</dbReference>
<evidence type="ECO:0000256" key="1">
    <source>
        <dbReference type="SAM" id="Phobius"/>
    </source>
</evidence>